<accession>A0ABZ2TF52</accession>
<gene>
    <name evidence="5" type="ORF">RZS32_000245</name>
</gene>
<reference evidence="5 6" key="1">
    <citation type="submission" date="2024-02" db="EMBL/GenBank/DDBJ databases">
        <title>Roseovarius strain W115 nov., isolated from a marine algae.</title>
        <authorList>
            <person name="Lee M.W."/>
            <person name="Lee J.K."/>
            <person name="Kim J.M."/>
            <person name="Choi D.G."/>
            <person name="Baek J.H."/>
            <person name="Bayburt H."/>
            <person name="Jung J.J."/>
            <person name="Han D.M."/>
            <person name="Jeon C.O."/>
        </authorList>
    </citation>
    <scope>NUCLEOTIDE SEQUENCE [LARGE SCALE GENOMIC DNA]</scope>
    <source>
        <strain evidence="5 6">W115</strain>
    </source>
</reference>
<dbReference type="Proteomes" id="UP001281305">
    <property type="component" value="Chromosome"/>
</dbReference>
<dbReference type="InterPro" id="IPR001387">
    <property type="entry name" value="Cro/C1-type_HTH"/>
</dbReference>
<dbReference type="Gene3D" id="1.10.260.40">
    <property type="entry name" value="lambda repressor-like DNA-binding domains"/>
    <property type="match status" value="1"/>
</dbReference>
<sequence length="121" mass="13827">MQIDKLIGQRVRTYRNEKGLKLSELAQALGISVEQMQAYEAGARRILPSQLWHIADLLGISVVRLFQNEPSKDYEVKEMQEMLDLFDTLPAPQKSRVLLQMRALSCPELKTLPPPANKRPQ</sequence>
<dbReference type="PANTHER" id="PTHR46797:SF23">
    <property type="entry name" value="HTH-TYPE TRANSCRIPTIONAL REGULATOR SUTR"/>
    <property type="match status" value="1"/>
</dbReference>
<dbReference type="EMBL" id="CP146606">
    <property type="protein sequence ID" value="WYK18350.1"/>
    <property type="molecule type" value="Genomic_DNA"/>
</dbReference>
<evidence type="ECO:0000313" key="5">
    <source>
        <dbReference type="EMBL" id="WYK18350.1"/>
    </source>
</evidence>
<protein>
    <submittedName>
        <fullName evidence="5">Helix-turn-helix transcriptional regulator</fullName>
    </submittedName>
</protein>
<dbReference type="RefSeq" id="WP_317055036.1">
    <property type="nucleotide sequence ID" value="NZ_CP146606.1"/>
</dbReference>
<proteinExistence type="predicted"/>
<keyword evidence="6" id="KW-1185">Reference proteome</keyword>
<keyword evidence="1" id="KW-0805">Transcription regulation</keyword>
<dbReference type="SUPFAM" id="SSF47413">
    <property type="entry name" value="lambda repressor-like DNA-binding domains"/>
    <property type="match status" value="1"/>
</dbReference>
<evidence type="ECO:0000256" key="1">
    <source>
        <dbReference type="ARBA" id="ARBA00023015"/>
    </source>
</evidence>
<evidence type="ECO:0000259" key="4">
    <source>
        <dbReference type="PROSITE" id="PS50943"/>
    </source>
</evidence>
<keyword evidence="2" id="KW-0238">DNA-binding</keyword>
<evidence type="ECO:0000256" key="3">
    <source>
        <dbReference type="ARBA" id="ARBA00023163"/>
    </source>
</evidence>
<name>A0ABZ2TF52_9RHOB</name>
<dbReference type="InterPro" id="IPR050807">
    <property type="entry name" value="TransReg_Diox_bact_type"/>
</dbReference>
<dbReference type="InterPro" id="IPR010982">
    <property type="entry name" value="Lambda_DNA-bd_dom_sf"/>
</dbReference>
<dbReference type="Pfam" id="PF01381">
    <property type="entry name" value="HTH_3"/>
    <property type="match status" value="1"/>
</dbReference>
<feature type="domain" description="HTH cro/C1-type" evidence="4">
    <location>
        <begin position="11"/>
        <end position="65"/>
    </location>
</feature>
<keyword evidence="3" id="KW-0804">Transcription</keyword>
<dbReference type="PROSITE" id="PS50943">
    <property type="entry name" value="HTH_CROC1"/>
    <property type="match status" value="1"/>
</dbReference>
<dbReference type="SMART" id="SM00530">
    <property type="entry name" value="HTH_XRE"/>
    <property type="match status" value="1"/>
</dbReference>
<evidence type="ECO:0000313" key="6">
    <source>
        <dbReference type="Proteomes" id="UP001281305"/>
    </source>
</evidence>
<dbReference type="PANTHER" id="PTHR46797">
    <property type="entry name" value="HTH-TYPE TRANSCRIPTIONAL REGULATOR"/>
    <property type="match status" value="1"/>
</dbReference>
<organism evidence="5 6">
    <name type="scientific">Roseovarius rhodophyticola</name>
    <dbReference type="NCBI Taxonomy" id="3080827"/>
    <lineage>
        <taxon>Bacteria</taxon>
        <taxon>Pseudomonadati</taxon>
        <taxon>Pseudomonadota</taxon>
        <taxon>Alphaproteobacteria</taxon>
        <taxon>Rhodobacterales</taxon>
        <taxon>Roseobacteraceae</taxon>
        <taxon>Roseovarius</taxon>
    </lineage>
</organism>
<dbReference type="CDD" id="cd00093">
    <property type="entry name" value="HTH_XRE"/>
    <property type="match status" value="1"/>
</dbReference>
<evidence type="ECO:0000256" key="2">
    <source>
        <dbReference type="ARBA" id="ARBA00023125"/>
    </source>
</evidence>